<name>A0A550C3Q1_9AGAR</name>
<feature type="region of interest" description="Disordered" evidence="1">
    <location>
        <begin position="33"/>
        <end position="55"/>
    </location>
</feature>
<evidence type="ECO:0000256" key="1">
    <source>
        <dbReference type="SAM" id="MobiDB-lite"/>
    </source>
</evidence>
<evidence type="ECO:0000313" key="2">
    <source>
        <dbReference type="EMBL" id="TRM59400.1"/>
    </source>
</evidence>
<reference evidence="2 3" key="1">
    <citation type="journal article" date="2019" name="New Phytol.">
        <title>Comparative genomics reveals unique wood-decay strategies and fruiting body development in the Schizophyllaceae.</title>
        <authorList>
            <person name="Almasi E."/>
            <person name="Sahu N."/>
            <person name="Krizsan K."/>
            <person name="Balint B."/>
            <person name="Kovacs G.M."/>
            <person name="Kiss B."/>
            <person name="Cseklye J."/>
            <person name="Drula E."/>
            <person name="Henrissat B."/>
            <person name="Nagy I."/>
            <person name="Chovatia M."/>
            <person name="Adam C."/>
            <person name="LaButti K."/>
            <person name="Lipzen A."/>
            <person name="Riley R."/>
            <person name="Grigoriev I.V."/>
            <person name="Nagy L.G."/>
        </authorList>
    </citation>
    <scope>NUCLEOTIDE SEQUENCE [LARGE SCALE GENOMIC DNA]</scope>
    <source>
        <strain evidence="2 3">NL-1724</strain>
    </source>
</reference>
<dbReference type="AlphaFoldDB" id="A0A550C3Q1"/>
<protein>
    <submittedName>
        <fullName evidence="2">Uncharacterized protein</fullName>
    </submittedName>
</protein>
<gene>
    <name evidence="2" type="ORF">BD626DRAFT_508210</name>
</gene>
<dbReference type="OrthoDB" id="3165590at2759"/>
<comment type="caution">
    <text evidence="2">The sequence shown here is derived from an EMBL/GenBank/DDBJ whole genome shotgun (WGS) entry which is preliminary data.</text>
</comment>
<organism evidence="2 3">
    <name type="scientific">Schizophyllum amplum</name>
    <dbReference type="NCBI Taxonomy" id="97359"/>
    <lineage>
        <taxon>Eukaryota</taxon>
        <taxon>Fungi</taxon>
        <taxon>Dikarya</taxon>
        <taxon>Basidiomycota</taxon>
        <taxon>Agaricomycotina</taxon>
        <taxon>Agaricomycetes</taxon>
        <taxon>Agaricomycetidae</taxon>
        <taxon>Agaricales</taxon>
        <taxon>Schizophyllaceae</taxon>
        <taxon>Schizophyllum</taxon>
    </lineage>
</organism>
<dbReference type="EMBL" id="VDMD01000028">
    <property type="protein sequence ID" value="TRM59400.1"/>
    <property type="molecule type" value="Genomic_DNA"/>
</dbReference>
<evidence type="ECO:0000313" key="3">
    <source>
        <dbReference type="Proteomes" id="UP000320762"/>
    </source>
</evidence>
<sequence>MPRRSPPTSLRLAEGPTPARTFAKFAVPSLPRPTFHPPSVMARGPRSRPQTAAQESDWKLLVPFGAQQVGSTVVDLESILALPKPVAYVNR</sequence>
<keyword evidence="3" id="KW-1185">Reference proteome</keyword>
<accession>A0A550C3Q1</accession>
<proteinExistence type="predicted"/>
<dbReference type="Proteomes" id="UP000320762">
    <property type="component" value="Unassembled WGS sequence"/>
</dbReference>